<proteinExistence type="predicted"/>
<organism evidence="1 2">
    <name type="scientific">Streptomyces tibetensis</name>
    <dbReference type="NCBI Taxonomy" id="2382123"/>
    <lineage>
        <taxon>Bacteria</taxon>
        <taxon>Bacillati</taxon>
        <taxon>Actinomycetota</taxon>
        <taxon>Actinomycetes</taxon>
        <taxon>Kitasatosporales</taxon>
        <taxon>Streptomycetaceae</taxon>
        <taxon>Streptomyces</taxon>
    </lineage>
</organism>
<keyword evidence="2" id="KW-1185">Reference proteome</keyword>
<sequence length="104" mass="10886">MCLAALLWFETLEGTGVEGIVAKPLRSAYKAGRVWASVGHADTVDATVVGFTGTVRHPKALAVRLPDGRVALSQRLTTALASAIGPRLAPKPRRGAVTLVDRVG</sequence>
<evidence type="ECO:0000313" key="2">
    <source>
        <dbReference type="Proteomes" id="UP001601422"/>
    </source>
</evidence>
<evidence type="ECO:0008006" key="3">
    <source>
        <dbReference type="Google" id="ProtNLM"/>
    </source>
</evidence>
<reference evidence="1 2" key="1">
    <citation type="submission" date="2024-10" db="EMBL/GenBank/DDBJ databases">
        <title>The Natural Products Discovery Center: Release of the First 8490 Sequenced Strains for Exploring Actinobacteria Biosynthetic Diversity.</title>
        <authorList>
            <person name="Kalkreuter E."/>
            <person name="Kautsar S.A."/>
            <person name="Yang D."/>
            <person name="Bader C.D."/>
            <person name="Teijaro C.N."/>
            <person name="Fluegel L."/>
            <person name="Davis C.M."/>
            <person name="Simpson J.R."/>
            <person name="Lauterbach L."/>
            <person name="Steele A.D."/>
            <person name="Gui C."/>
            <person name="Meng S."/>
            <person name="Li G."/>
            <person name="Viehrig K."/>
            <person name="Ye F."/>
            <person name="Su P."/>
            <person name="Kiefer A.F."/>
            <person name="Nichols A."/>
            <person name="Cepeda A.J."/>
            <person name="Yan W."/>
            <person name="Fan B."/>
            <person name="Jiang Y."/>
            <person name="Adhikari A."/>
            <person name="Zheng C.-J."/>
            <person name="Schuster L."/>
            <person name="Cowan T.M."/>
            <person name="Smanski M.J."/>
            <person name="Chevrette M.G."/>
            <person name="De Carvalho L.P.S."/>
            <person name="Shen B."/>
        </authorList>
    </citation>
    <scope>NUCLEOTIDE SEQUENCE [LARGE SCALE GENOMIC DNA]</scope>
    <source>
        <strain evidence="1 2">NPDC005497</strain>
    </source>
</reference>
<protein>
    <recommendedName>
        <fullName evidence="3">ATP-dependent DNA ligase family profile domain-containing protein</fullName>
    </recommendedName>
</protein>
<name>A0ABW6N9I2_9ACTN</name>
<dbReference type="EMBL" id="JBIAJP010000028">
    <property type="protein sequence ID" value="MFF0009859.1"/>
    <property type="molecule type" value="Genomic_DNA"/>
</dbReference>
<evidence type="ECO:0000313" key="1">
    <source>
        <dbReference type="EMBL" id="MFF0009859.1"/>
    </source>
</evidence>
<gene>
    <name evidence="1" type="ORF">ACFYQT_41505</name>
</gene>
<accession>A0ABW6N9I2</accession>
<comment type="caution">
    <text evidence="1">The sequence shown here is derived from an EMBL/GenBank/DDBJ whole genome shotgun (WGS) entry which is preliminary data.</text>
</comment>
<dbReference type="Proteomes" id="UP001601422">
    <property type="component" value="Unassembled WGS sequence"/>
</dbReference>
<dbReference type="RefSeq" id="WP_361952722.1">
    <property type="nucleotide sequence ID" value="NZ_JBEXWI010000064.1"/>
</dbReference>